<name>A0AAE3CZS2_9HYPH</name>
<organism evidence="2 3">
    <name type="scientific">Flavimaribacter sediminis</name>
    <dbReference type="NCBI Taxonomy" id="2865987"/>
    <lineage>
        <taxon>Bacteria</taxon>
        <taxon>Pseudomonadati</taxon>
        <taxon>Pseudomonadota</taxon>
        <taxon>Alphaproteobacteria</taxon>
        <taxon>Hyphomicrobiales</taxon>
        <taxon>Rhizobiaceae</taxon>
        <taxon>Flavimaribacter</taxon>
    </lineage>
</organism>
<dbReference type="AlphaFoldDB" id="A0AAE3CZS2"/>
<keyword evidence="1" id="KW-0812">Transmembrane</keyword>
<reference evidence="2" key="1">
    <citation type="submission" date="2021-08" db="EMBL/GenBank/DDBJ databases">
        <title>Hoeflea bacterium WL0058 sp. nov., isolated from the sediment.</title>
        <authorList>
            <person name="Wang L."/>
            <person name="Zhang D."/>
        </authorList>
    </citation>
    <scope>NUCLEOTIDE SEQUENCE</scope>
    <source>
        <strain evidence="2">WL0058</strain>
    </source>
</reference>
<gene>
    <name evidence="2" type="ORF">K1W69_10850</name>
</gene>
<keyword evidence="1" id="KW-1133">Transmembrane helix</keyword>
<evidence type="ECO:0000256" key="1">
    <source>
        <dbReference type="SAM" id="Phobius"/>
    </source>
</evidence>
<dbReference type="RefSeq" id="WP_220228375.1">
    <property type="nucleotide sequence ID" value="NZ_JAICBX010000002.1"/>
</dbReference>
<feature type="transmembrane region" description="Helical" evidence="1">
    <location>
        <begin position="20"/>
        <end position="42"/>
    </location>
</feature>
<keyword evidence="3" id="KW-1185">Reference proteome</keyword>
<proteinExistence type="predicted"/>
<accession>A0AAE3CZS2</accession>
<evidence type="ECO:0000313" key="3">
    <source>
        <dbReference type="Proteomes" id="UP001196509"/>
    </source>
</evidence>
<dbReference type="Proteomes" id="UP001196509">
    <property type="component" value="Unassembled WGS sequence"/>
</dbReference>
<sequence length="289" mass="30726">MRPGNATGRALPGLVPVFTGFGYLMRTFIVVMALFATLATAVSAVAGTSRPVDCELTVDGTTWIEGRCQYFPSTDGSFQIGNDDYFAQVDVTGRDVAEANWNGMRGATHAQSRIGAVRREGACWVRPGVRICAWALPEAETRAALAAQPDGMMLWPSFAPAACIGVEGPLEEGATPVLHNCRIPADLIFAAAADGTLSIDRHPGLCIDLEAPGMSKPPQLVLSVCRPDSTRWRQVPSADGSGPVVSDDGRCWTFPQMKTDPTARFPWVVAVASCTQDAAEAGTLNLSRD</sequence>
<evidence type="ECO:0000313" key="2">
    <source>
        <dbReference type="EMBL" id="MBW8637685.1"/>
    </source>
</evidence>
<keyword evidence="1" id="KW-0472">Membrane</keyword>
<dbReference type="EMBL" id="JAICBX010000002">
    <property type="protein sequence ID" value="MBW8637685.1"/>
    <property type="molecule type" value="Genomic_DNA"/>
</dbReference>
<comment type="caution">
    <text evidence="2">The sequence shown here is derived from an EMBL/GenBank/DDBJ whole genome shotgun (WGS) entry which is preliminary data.</text>
</comment>
<protein>
    <submittedName>
        <fullName evidence="2">Uncharacterized protein</fullName>
    </submittedName>
</protein>